<evidence type="ECO:0000259" key="12">
    <source>
        <dbReference type="Pfam" id="PF02910"/>
    </source>
</evidence>
<dbReference type="GO" id="GO:0034628">
    <property type="term" value="P:'de novo' NAD+ biosynthetic process from L-aspartate"/>
    <property type="evidence" value="ECO:0007669"/>
    <property type="project" value="TreeGrafter"/>
</dbReference>
<dbReference type="Pfam" id="PF00890">
    <property type="entry name" value="FAD_binding_2"/>
    <property type="match status" value="1"/>
</dbReference>
<keyword evidence="14" id="KW-1185">Reference proteome</keyword>
<dbReference type="SUPFAM" id="SSF46977">
    <property type="entry name" value="Succinate dehydrogenase/fumarate reductase flavoprotein C-terminal domain"/>
    <property type="match status" value="1"/>
</dbReference>
<dbReference type="STRING" id="1123237.Salmuc_02881"/>
<protein>
    <recommendedName>
        <fullName evidence="4">L-aspartate oxidase</fullName>
        <ecNumber evidence="4">1.4.3.16</ecNumber>
    </recommendedName>
</protein>
<dbReference type="PANTHER" id="PTHR42716">
    <property type="entry name" value="L-ASPARTATE OXIDASE"/>
    <property type="match status" value="1"/>
</dbReference>
<comment type="caution">
    <text evidence="13">The sequence shown here is derived from an EMBL/GenBank/DDBJ whole genome shotgun (WGS) entry which is preliminary data.</text>
</comment>
<evidence type="ECO:0000256" key="10">
    <source>
        <dbReference type="SAM" id="MobiDB-lite"/>
    </source>
</evidence>
<feature type="domain" description="FAD-dependent oxidoreductase 2 FAD-binding" evidence="11">
    <location>
        <begin position="1"/>
        <end position="287"/>
    </location>
</feature>
<evidence type="ECO:0000256" key="7">
    <source>
        <dbReference type="ARBA" id="ARBA00022827"/>
    </source>
</evidence>
<evidence type="ECO:0000256" key="1">
    <source>
        <dbReference type="ARBA" id="ARBA00001974"/>
    </source>
</evidence>
<evidence type="ECO:0000259" key="11">
    <source>
        <dbReference type="Pfam" id="PF00890"/>
    </source>
</evidence>
<dbReference type="Gene3D" id="3.50.50.60">
    <property type="entry name" value="FAD/NAD(P)-binding domain"/>
    <property type="match status" value="1"/>
</dbReference>
<dbReference type="Proteomes" id="UP000015347">
    <property type="component" value="Unassembled WGS sequence"/>
</dbReference>
<feature type="region of interest" description="Disordered" evidence="10">
    <location>
        <begin position="392"/>
        <end position="428"/>
    </location>
</feature>
<evidence type="ECO:0000256" key="9">
    <source>
        <dbReference type="ARBA" id="ARBA00048305"/>
    </source>
</evidence>
<evidence type="ECO:0000256" key="3">
    <source>
        <dbReference type="ARBA" id="ARBA00008562"/>
    </source>
</evidence>
<comment type="cofactor">
    <cofactor evidence="1">
        <name>FAD</name>
        <dbReference type="ChEBI" id="CHEBI:57692"/>
    </cofactor>
</comment>
<evidence type="ECO:0000313" key="14">
    <source>
        <dbReference type="Proteomes" id="UP000015347"/>
    </source>
</evidence>
<name>S9RQU2_9RHOB</name>
<dbReference type="Gene3D" id="1.20.58.100">
    <property type="entry name" value="Fumarate reductase/succinate dehydrogenase flavoprotein-like, C-terminal domain"/>
    <property type="match status" value="1"/>
</dbReference>
<keyword evidence="6" id="KW-0662">Pyridine nucleotide biosynthesis</keyword>
<dbReference type="HOGENOM" id="CLU_014312_3_2_5"/>
<evidence type="ECO:0000256" key="6">
    <source>
        <dbReference type="ARBA" id="ARBA00022642"/>
    </source>
</evidence>
<dbReference type="InterPro" id="IPR005288">
    <property type="entry name" value="NadB"/>
</dbReference>
<dbReference type="UniPathway" id="UPA00253">
    <property type="reaction ID" value="UER00326"/>
</dbReference>
<keyword evidence="8 13" id="KW-0560">Oxidoreductase</keyword>
<dbReference type="eggNOG" id="COG0029">
    <property type="taxonomic scope" value="Bacteria"/>
</dbReference>
<evidence type="ECO:0000256" key="2">
    <source>
        <dbReference type="ARBA" id="ARBA00004950"/>
    </source>
</evidence>
<feature type="domain" description="Fumarate reductase/succinate dehydrogenase flavoprotein-like C-terminal" evidence="12">
    <location>
        <begin position="368"/>
        <end position="397"/>
    </location>
</feature>
<dbReference type="InterPro" id="IPR037099">
    <property type="entry name" value="Fum_R/Succ_DH_flav-like_C_sf"/>
</dbReference>
<evidence type="ECO:0000256" key="8">
    <source>
        <dbReference type="ARBA" id="ARBA00023002"/>
    </source>
</evidence>
<feature type="compositionally biased region" description="Basic and acidic residues" evidence="10">
    <location>
        <begin position="8"/>
        <end position="25"/>
    </location>
</feature>
<dbReference type="SUPFAM" id="SSF51905">
    <property type="entry name" value="FAD/NAD(P)-binding domain"/>
    <property type="match status" value="1"/>
</dbReference>
<keyword evidence="5" id="KW-0285">Flavoprotein</keyword>
<comment type="pathway">
    <text evidence="2">Cofactor biosynthesis; NAD(+) biosynthesis; iminoaspartate from L-aspartate (oxidase route): step 1/1.</text>
</comment>
<keyword evidence="7" id="KW-0274">FAD</keyword>
<comment type="catalytic activity">
    <reaction evidence="9">
        <text>L-aspartate + O2 = iminosuccinate + H2O2</text>
        <dbReference type="Rhea" id="RHEA:25876"/>
        <dbReference type="ChEBI" id="CHEBI:15379"/>
        <dbReference type="ChEBI" id="CHEBI:16240"/>
        <dbReference type="ChEBI" id="CHEBI:29991"/>
        <dbReference type="ChEBI" id="CHEBI:77875"/>
        <dbReference type="EC" id="1.4.3.16"/>
    </reaction>
    <physiologicalReaction direction="left-to-right" evidence="9">
        <dbReference type="Rhea" id="RHEA:25877"/>
    </physiologicalReaction>
</comment>
<feature type="region of interest" description="Disordered" evidence="10">
    <location>
        <begin position="304"/>
        <end position="324"/>
    </location>
</feature>
<organism evidence="13 14">
    <name type="scientific">Salipiger mucosus DSM 16094</name>
    <dbReference type="NCBI Taxonomy" id="1123237"/>
    <lineage>
        <taxon>Bacteria</taxon>
        <taxon>Pseudomonadati</taxon>
        <taxon>Pseudomonadota</taxon>
        <taxon>Alphaproteobacteria</taxon>
        <taxon>Rhodobacterales</taxon>
        <taxon>Roseobacteraceae</taxon>
        <taxon>Salipiger</taxon>
    </lineage>
</organism>
<feature type="compositionally biased region" description="Basic and acidic residues" evidence="10">
    <location>
        <begin position="409"/>
        <end position="428"/>
    </location>
</feature>
<dbReference type="SUPFAM" id="SSF56425">
    <property type="entry name" value="Succinate dehydrogenase/fumarate reductase flavoprotein, catalytic domain"/>
    <property type="match status" value="1"/>
</dbReference>
<reference evidence="14" key="1">
    <citation type="journal article" date="2014" name="Stand. Genomic Sci.">
        <title>Genome sequence of the exopolysaccharide-producing Salipiger mucosus type strain (DSM 16094(T)), a moderately halophilic member of the Roseobacter clade.</title>
        <authorList>
            <person name="Riedel T."/>
            <person name="Spring S."/>
            <person name="Fiebig A."/>
            <person name="Petersen J."/>
            <person name="Kyrpides N.C."/>
            <person name="Goker M."/>
            <person name="Klenk H.P."/>
        </authorList>
    </citation>
    <scope>NUCLEOTIDE SEQUENCE [LARGE SCALE GENOMIC DNA]</scope>
    <source>
        <strain evidence="14">DSM 16094</strain>
    </source>
</reference>
<dbReference type="Gene3D" id="3.90.700.10">
    <property type="entry name" value="Succinate dehydrogenase/fumarate reductase flavoprotein, catalytic domain"/>
    <property type="match status" value="1"/>
</dbReference>
<dbReference type="PANTHER" id="PTHR42716:SF2">
    <property type="entry name" value="L-ASPARTATE OXIDASE, CHLOROPLASTIC"/>
    <property type="match status" value="1"/>
</dbReference>
<proteinExistence type="inferred from homology"/>
<dbReference type="AlphaFoldDB" id="S9RQU2"/>
<dbReference type="EMBL" id="APVH01000050">
    <property type="protein sequence ID" value="EPX76379.1"/>
    <property type="molecule type" value="Genomic_DNA"/>
</dbReference>
<evidence type="ECO:0000256" key="4">
    <source>
        <dbReference type="ARBA" id="ARBA00012173"/>
    </source>
</evidence>
<dbReference type="EC" id="1.4.3.16" evidence="4"/>
<evidence type="ECO:0000313" key="13">
    <source>
        <dbReference type="EMBL" id="EPX76379.1"/>
    </source>
</evidence>
<gene>
    <name evidence="13" type="ORF">Salmuc_02881</name>
</gene>
<comment type="similarity">
    <text evidence="3">Belongs to the FAD-dependent oxidoreductase 2 family. NadB subfamily.</text>
</comment>
<dbReference type="InterPro" id="IPR015939">
    <property type="entry name" value="Fum_Rdtase/Succ_DH_flav-like_C"/>
</dbReference>
<dbReference type="GO" id="GO:0008734">
    <property type="term" value="F:L-aspartate oxidase activity"/>
    <property type="evidence" value="ECO:0007669"/>
    <property type="project" value="UniProtKB-EC"/>
</dbReference>
<dbReference type="InterPro" id="IPR003953">
    <property type="entry name" value="FAD-dep_OxRdtase_2_FAD-bd"/>
</dbReference>
<evidence type="ECO:0000256" key="5">
    <source>
        <dbReference type="ARBA" id="ARBA00022630"/>
    </source>
</evidence>
<accession>S9RQU2</accession>
<sequence>MLEAAGVRFDRGEDGTPDLAREGAHGRSRVLHAGGDRSGAELARALAGAVARTPSIRVLERTRVTRILTGACGVTGAVLERDGRTECLPASDVVLATGGIGGLFLATTNPLSNWGAGLYLAFRAGAVLRDLEFVQFHPTAICPPGHAIGDAALPLASEALRGEGATLVDRHGTRLLAHLPGAELAARDSVSRALWPHVQRGEPIFLDPRTTIGADFPHHFPGIATACHALGIDPLRGPIPVRPAAHYHMGGIATDRDGQSSVPGLWAVGEVASTGLHGANRLASNSLLEAVVFATRTARAISGREARRAGPLRDAGHMPDAEPAGAARAVRRILDEGLGVVRSERGLNRTREALAAMRRDTPANSRRAAMIAIAELITQGALARAESRGAHWRSDAPGLWPGPPLRSLQSRDSHRVDFQSEDPVHEPW</sequence>
<dbReference type="Pfam" id="PF02910">
    <property type="entry name" value="Succ_DH_flav_C"/>
    <property type="match status" value="1"/>
</dbReference>
<dbReference type="InterPro" id="IPR027477">
    <property type="entry name" value="Succ_DH/fumarate_Rdtase_cat_sf"/>
</dbReference>
<feature type="region of interest" description="Disordered" evidence="10">
    <location>
        <begin position="1"/>
        <end position="31"/>
    </location>
</feature>
<dbReference type="InterPro" id="IPR036188">
    <property type="entry name" value="FAD/NAD-bd_sf"/>
</dbReference>
<dbReference type="OrthoDB" id="9806724at2"/>